<reference evidence="1" key="1">
    <citation type="submission" date="2021-03" db="EMBL/GenBank/DDBJ databases">
        <authorList>
            <consortium name="DOE Joint Genome Institute"/>
            <person name="Ahrendt S."/>
            <person name="Looney B.P."/>
            <person name="Miyauchi S."/>
            <person name="Morin E."/>
            <person name="Drula E."/>
            <person name="Courty P.E."/>
            <person name="Chicoki N."/>
            <person name="Fauchery L."/>
            <person name="Kohler A."/>
            <person name="Kuo A."/>
            <person name="Labutti K."/>
            <person name="Pangilinan J."/>
            <person name="Lipzen A."/>
            <person name="Riley R."/>
            <person name="Andreopoulos W."/>
            <person name="He G."/>
            <person name="Johnson J."/>
            <person name="Barry K.W."/>
            <person name="Grigoriev I.V."/>
            <person name="Nagy L."/>
            <person name="Hibbett D."/>
            <person name="Henrissat B."/>
            <person name="Matheny P.B."/>
            <person name="Labbe J."/>
            <person name="Martin F."/>
        </authorList>
    </citation>
    <scope>NUCLEOTIDE SEQUENCE</scope>
    <source>
        <strain evidence="1">HHB10654</strain>
    </source>
</reference>
<reference evidence="1" key="2">
    <citation type="journal article" date="2022" name="New Phytol.">
        <title>Evolutionary transition to the ectomycorrhizal habit in the genomes of a hyperdiverse lineage of mushroom-forming fungi.</title>
        <authorList>
            <person name="Looney B."/>
            <person name="Miyauchi S."/>
            <person name="Morin E."/>
            <person name="Drula E."/>
            <person name="Courty P.E."/>
            <person name="Kohler A."/>
            <person name="Kuo A."/>
            <person name="LaButti K."/>
            <person name="Pangilinan J."/>
            <person name="Lipzen A."/>
            <person name="Riley R."/>
            <person name="Andreopoulos W."/>
            <person name="He G."/>
            <person name="Johnson J."/>
            <person name="Nolan M."/>
            <person name="Tritt A."/>
            <person name="Barry K.W."/>
            <person name="Grigoriev I.V."/>
            <person name="Nagy L.G."/>
            <person name="Hibbett D."/>
            <person name="Henrissat B."/>
            <person name="Matheny P.B."/>
            <person name="Labbe J."/>
            <person name="Martin F.M."/>
        </authorList>
    </citation>
    <scope>NUCLEOTIDE SEQUENCE</scope>
    <source>
        <strain evidence="1">HHB10654</strain>
    </source>
</reference>
<accession>A0ACB8SUH4</accession>
<comment type="caution">
    <text evidence="1">The sequence shown here is derived from an EMBL/GenBank/DDBJ whole genome shotgun (WGS) entry which is preliminary data.</text>
</comment>
<organism evidence="1 2">
    <name type="scientific">Artomyces pyxidatus</name>
    <dbReference type="NCBI Taxonomy" id="48021"/>
    <lineage>
        <taxon>Eukaryota</taxon>
        <taxon>Fungi</taxon>
        <taxon>Dikarya</taxon>
        <taxon>Basidiomycota</taxon>
        <taxon>Agaricomycotina</taxon>
        <taxon>Agaricomycetes</taxon>
        <taxon>Russulales</taxon>
        <taxon>Auriscalpiaceae</taxon>
        <taxon>Artomyces</taxon>
    </lineage>
</organism>
<dbReference type="Proteomes" id="UP000814140">
    <property type="component" value="Unassembled WGS sequence"/>
</dbReference>
<keyword evidence="2" id="KW-1185">Reference proteome</keyword>
<proteinExistence type="predicted"/>
<evidence type="ECO:0000313" key="2">
    <source>
        <dbReference type="Proteomes" id="UP000814140"/>
    </source>
</evidence>
<name>A0ACB8SUH4_9AGAM</name>
<dbReference type="EMBL" id="MU277221">
    <property type="protein sequence ID" value="KAI0060148.1"/>
    <property type="molecule type" value="Genomic_DNA"/>
</dbReference>
<evidence type="ECO:0000313" key="1">
    <source>
        <dbReference type="EMBL" id="KAI0060148.1"/>
    </source>
</evidence>
<gene>
    <name evidence="1" type="ORF">BV25DRAFT_986335</name>
</gene>
<protein>
    <submittedName>
        <fullName evidence="1">Uncharacterized protein</fullName>
    </submittedName>
</protein>
<sequence>MKSILTSRIVGPLCLLVTVASGTQVTFAAQEVAWDAPPHPDSTDHLLFSAVSSLLQRWPNVLYGNGHTIVPAMIPIGTSLYHGGASSAPIAPDWAAFDFDHAYMFCRRGPCHVVSLITTRDLRLAYFDGSSAVKLGNGSMDSQDVVAWGKPSPERCFDEWDRIEDLCAWGRPLGIDGFLRVGYHFEVMLCDFSAGLEVIEVLNYLPKIAPERDDVQKFWDSTVISSGAAVVSPQLDPPDGWKGSLPDELMSAFQGLVTGSWHDRAPGETRVHIDYSGLVTFYDTELSSLVAPRRKVPRKQYRLLDISANDSARVHAELAEVLGRKTKGSGVDWGSITRVVVERYAERLATLRYLLDPSGFSDAAEQAAIVRTQLLTMLVPYITAEAVPENFNASWASSVAGRCARTATSRLPAGLLTLQERRIQRSVQGTLHEICRRLTLMWVDAFDIEAADETHARNILEVWQVQVSELMEWLGWSVWSRCNPACEPDAMCYLSTWPPFVFDPSRKHAGPHCISLVKPGEWA</sequence>